<protein>
    <submittedName>
        <fullName evidence="3">Uncharacterized protein</fullName>
    </submittedName>
</protein>
<evidence type="ECO:0000256" key="2">
    <source>
        <dbReference type="SAM" id="MobiDB-lite"/>
    </source>
</evidence>
<sequence>MNHNNLYSLKDIELLKNKLDTYKQILESVKEGEVVNDYLFTKKENQEIKRQVKNLEGVITKIKETQTSQLSQYAEQNKKNSDQLQDANVFLKHLQQELTDLKNTINIRNVTQLDDKLNTLIELQQILISASERDNVNIKNEETLPEHHVNNLSYQNSNLLPSSYKKLQNLLQTSNQTHFPSDQIKTFTGSNDVNVNQLNHQIKQNSPQNIPSTSGINKNKNSMFSNSVPGQGVGTSKINPMRGNARPVKNQNQLDAFKNNMNKLAINNSKIPNLKNNIQEDIDQTQETKGKLKQQTPIEKEQSDQTQD</sequence>
<feature type="coiled-coil region" evidence="1">
    <location>
        <begin position="12"/>
        <end position="104"/>
    </location>
</feature>
<reference evidence="3 4" key="1">
    <citation type="journal article" date="2014" name="Genome Announc.">
        <title>Genome Sequence of Bacillus simplex Strain P558, Isolated from a Human Fecal Sample.</title>
        <authorList>
            <person name="Croce O."/>
            <person name="Hugon P."/>
            <person name="Lagier J.C."/>
            <person name="Bibi F."/>
            <person name="Robert C."/>
            <person name="Azhar E.I."/>
            <person name="Raoult D."/>
            <person name="Fournier P.E."/>
        </authorList>
    </citation>
    <scope>NUCLEOTIDE SEQUENCE [LARGE SCALE GENOMIC DNA]</scope>
    <source>
        <strain evidence="3 4">P558</strain>
    </source>
</reference>
<evidence type="ECO:0000313" key="4">
    <source>
        <dbReference type="Proteomes" id="UP000182110"/>
    </source>
</evidence>
<accession>A0AAN2PF61</accession>
<organism evidence="3 4">
    <name type="scientific">Peribacillus simplex</name>
    <dbReference type="NCBI Taxonomy" id="1478"/>
    <lineage>
        <taxon>Bacteria</taxon>
        <taxon>Bacillati</taxon>
        <taxon>Bacillota</taxon>
        <taxon>Bacilli</taxon>
        <taxon>Bacillales</taxon>
        <taxon>Bacillaceae</taxon>
        <taxon>Peribacillus</taxon>
    </lineage>
</organism>
<name>A0AAN2PF61_9BACI</name>
<dbReference type="EMBL" id="CCXW01000001">
    <property type="protein sequence ID" value="CEG31487.1"/>
    <property type="molecule type" value="Genomic_DNA"/>
</dbReference>
<feature type="compositionally biased region" description="Polar residues" evidence="2">
    <location>
        <begin position="204"/>
        <end position="238"/>
    </location>
</feature>
<evidence type="ECO:0000313" key="3">
    <source>
        <dbReference type="EMBL" id="CEG31487.1"/>
    </source>
</evidence>
<gene>
    <name evidence="3" type="ORF">BN1180_01631</name>
</gene>
<keyword evidence="1" id="KW-0175">Coiled coil</keyword>
<evidence type="ECO:0000256" key="1">
    <source>
        <dbReference type="SAM" id="Coils"/>
    </source>
</evidence>
<comment type="caution">
    <text evidence="3">The sequence shown here is derived from an EMBL/GenBank/DDBJ whole genome shotgun (WGS) entry which is preliminary data.</text>
</comment>
<proteinExistence type="predicted"/>
<dbReference type="Proteomes" id="UP000182110">
    <property type="component" value="Unassembled WGS sequence"/>
</dbReference>
<dbReference type="RefSeq" id="WP_048686599.1">
    <property type="nucleotide sequence ID" value="NZ_CCXW01000001.1"/>
</dbReference>
<feature type="compositionally biased region" description="Basic and acidic residues" evidence="2">
    <location>
        <begin position="298"/>
        <end position="308"/>
    </location>
</feature>
<feature type="region of interest" description="Disordered" evidence="2">
    <location>
        <begin position="275"/>
        <end position="308"/>
    </location>
</feature>
<dbReference type="AlphaFoldDB" id="A0AAN2PF61"/>
<feature type="region of interest" description="Disordered" evidence="2">
    <location>
        <begin position="204"/>
        <end position="247"/>
    </location>
</feature>
<keyword evidence="4" id="KW-1185">Reference proteome</keyword>